<dbReference type="Proteomes" id="UP001302249">
    <property type="component" value="Chromosome"/>
</dbReference>
<protein>
    <recommendedName>
        <fullName evidence="4">Lipoprotein</fullName>
    </recommendedName>
</protein>
<evidence type="ECO:0000313" key="2">
    <source>
        <dbReference type="EMBL" id="WNO54885.1"/>
    </source>
</evidence>
<feature type="chain" id="PRO_5047274402" description="Lipoprotein" evidence="1">
    <location>
        <begin position="19"/>
        <end position="143"/>
    </location>
</feature>
<keyword evidence="1" id="KW-0732">Signal</keyword>
<keyword evidence="3" id="KW-1185">Reference proteome</keyword>
<evidence type="ECO:0008006" key="4">
    <source>
        <dbReference type="Google" id="ProtNLM"/>
    </source>
</evidence>
<evidence type="ECO:0000256" key="1">
    <source>
        <dbReference type="SAM" id="SignalP"/>
    </source>
</evidence>
<gene>
    <name evidence="2" type="ORF">RPR59_06470</name>
</gene>
<accession>A0ABZ0BCC2</accession>
<sequence>MAKMWRMLAAAPVIAALAACDGAQDQGAENMAAINAADAPPTADARDANLIPERFLGEWDSSEEACRDESSEMRLVVQPQHLQFYEGSARVRSVGPAGGDGIAVAATLDAEGMTEERRFDLALEPDGRLAVTTGGSTMVRVRC</sequence>
<evidence type="ECO:0000313" key="3">
    <source>
        <dbReference type="Proteomes" id="UP001302249"/>
    </source>
</evidence>
<dbReference type="RefSeq" id="WP_313917873.1">
    <property type="nucleotide sequence ID" value="NZ_CP135076.1"/>
</dbReference>
<feature type="signal peptide" evidence="1">
    <location>
        <begin position="1"/>
        <end position="18"/>
    </location>
</feature>
<dbReference type="EMBL" id="CP135076">
    <property type="protein sequence ID" value="WNO54885.1"/>
    <property type="molecule type" value="Genomic_DNA"/>
</dbReference>
<name>A0ABZ0BCC2_9SPHN</name>
<proteinExistence type="predicted"/>
<organism evidence="2 3">
    <name type="scientific">Stakelama saccharophila</name>
    <dbReference type="NCBI Taxonomy" id="3075605"/>
    <lineage>
        <taxon>Bacteria</taxon>
        <taxon>Pseudomonadati</taxon>
        <taxon>Pseudomonadota</taxon>
        <taxon>Alphaproteobacteria</taxon>
        <taxon>Sphingomonadales</taxon>
        <taxon>Sphingomonadaceae</taxon>
        <taxon>Stakelama</taxon>
    </lineage>
</organism>
<dbReference type="PROSITE" id="PS51257">
    <property type="entry name" value="PROKAR_LIPOPROTEIN"/>
    <property type="match status" value="1"/>
</dbReference>
<reference evidence="2 3" key="1">
    <citation type="submission" date="2023-09" db="EMBL/GenBank/DDBJ databases">
        <authorList>
            <person name="Rey-Velasco X."/>
        </authorList>
    </citation>
    <scope>NUCLEOTIDE SEQUENCE [LARGE SCALE GENOMIC DNA]</scope>
    <source>
        <strain evidence="2 3">W311</strain>
    </source>
</reference>